<dbReference type="EMBL" id="PIPV01000011">
    <property type="protein sequence ID" value="RUO51322.1"/>
    <property type="molecule type" value="Genomic_DNA"/>
</dbReference>
<evidence type="ECO:0000313" key="9">
    <source>
        <dbReference type="EMBL" id="RUO51322.1"/>
    </source>
</evidence>
<feature type="transmembrane region" description="Helical" evidence="6">
    <location>
        <begin position="21"/>
        <end position="44"/>
    </location>
</feature>
<evidence type="ECO:0000259" key="8">
    <source>
        <dbReference type="Pfam" id="PF12704"/>
    </source>
</evidence>
<protein>
    <submittedName>
        <fullName evidence="9">ABC transporter substrate-binding protein</fullName>
    </submittedName>
</protein>
<dbReference type="RefSeq" id="WP_110575733.1">
    <property type="nucleotide sequence ID" value="NZ_PIPV01000011.1"/>
</dbReference>
<dbReference type="Pfam" id="PF12704">
    <property type="entry name" value="MacB_PCD"/>
    <property type="match status" value="1"/>
</dbReference>
<keyword evidence="2" id="KW-1003">Cell membrane</keyword>
<evidence type="ECO:0000256" key="1">
    <source>
        <dbReference type="ARBA" id="ARBA00004651"/>
    </source>
</evidence>
<dbReference type="InterPro" id="IPR050250">
    <property type="entry name" value="Macrolide_Exporter_MacB"/>
</dbReference>
<feature type="transmembrane region" description="Helical" evidence="6">
    <location>
        <begin position="362"/>
        <end position="388"/>
    </location>
</feature>
<dbReference type="Pfam" id="PF02687">
    <property type="entry name" value="FtsX"/>
    <property type="match status" value="1"/>
</dbReference>
<feature type="domain" description="MacB-like periplasmic core" evidence="8">
    <location>
        <begin position="20"/>
        <end position="217"/>
    </location>
</feature>
<dbReference type="InterPro" id="IPR003838">
    <property type="entry name" value="ABC3_permease_C"/>
</dbReference>
<keyword evidence="4 6" id="KW-1133">Transmembrane helix</keyword>
<feature type="domain" description="ABC3 transporter permease C-terminal" evidence="7">
    <location>
        <begin position="314"/>
        <end position="430"/>
    </location>
</feature>
<evidence type="ECO:0000313" key="10">
    <source>
        <dbReference type="Proteomes" id="UP000287330"/>
    </source>
</evidence>
<comment type="subcellular location">
    <subcellularLocation>
        <location evidence="1">Cell membrane</location>
        <topology evidence="1">Multi-pass membrane protein</topology>
    </subcellularLocation>
</comment>
<evidence type="ECO:0000256" key="3">
    <source>
        <dbReference type="ARBA" id="ARBA00022692"/>
    </source>
</evidence>
<dbReference type="PANTHER" id="PTHR30572:SF18">
    <property type="entry name" value="ABC-TYPE MACROLIDE FAMILY EXPORT SYSTEM PERMEASE COMPONENT 2"/>
    <property type="match status" value="1"/>
</dbReference>
<dbReference type="AlphaFoldDB" id="A0A432XRK2"/>
<gene>
    <name evidence="9" type="ORF">CWE25_11365</name>
</gene>
<comment type="caution">
    <text evidence="9">The sequence shown here is derived from an EMBL/GenBank/DDBJ whole genome shotgun (WGS) entry which is preliminary data.</text>
</comment>
<keyword evidence="3 6" id="KW-0812">Transmembrane</keyword>
<name>A0A432XRK2_9GAMM</name>
<dbReference type="OrthoDB" id="8735006at2"/>
<evidence type="ECO:0000256" key="5">
    <source>
        <dbReference type="ARBA" id="ARBA00023136"/>
    </source>
</evidence>
<dbReference type="GO" id="GO:0022857">
    <property type="term" value="F:transmembrane transporter activity"/>
    <property type="evidence" value="ECO:0007669"/>
    <property type="project" value="TreeGrafter"/>
</dbReference>
<dbReference type="GO" id="GO:0005886">
    <property type="term" value="C:plasma membrane"/>
    <property type="evidence" value="ECO:0007669"/>
    <property type="project" value="UniProtKB-SubCell"/>
</dbReference>
<accession>A0A432XRK2</accession>
<evidence type="ECO:0000256" key="6">
    <source>
        <dbReference type="SAM" id="Phobius"/>
    </source>
</evidence>
<evidence type="ECO:0000256" key="4">
    <source>
        <dbReference type="ARBA" id="ARBA00022989"/>
    </source>
</evidence>
<organism evidence="9 10">
    <name type="scientific">Idiomarina fontislapidosi</name>
    <dbReference type="NCBI Taxonomy" id="263723"/>
    <lineage>
        <taxon>Bacteria</taxon>
        <taxon>Pseudomonadati</taxon>
        <taxon>Pseudomonadota</taxon>
        <taxon>Gammaproteobacteria</taxon>
        <taxon>Alteromonadales</taxon>
        <taxon>Idiomarinaceae</taxon>
        <taxon>Idiomarina</taxon>
    </lineage>
</organism>
<dbReference type="Proteomes" id="UP000287330">
    <property type="component" value="Unassembled WGS sequence"/>
</dbReference>
<keyword evidence="10" id="KW-1185">Reference proteome</keyword>
<feature type="transmembrane region" description="Helical" evidence="6">
    <location>
        <begin position="310"/>
        <end position="331"/>
    </location>
</feature>
<sequence length="437" mass="48778">MWLYYTRLAWLSLKRHPLLSLLMSGAIALGIGAAMTTITINYLMSADPIPEKSDRLFYVQLDNWSPNEPYDEPNEPPDQLTYTDATALKAQAPAQLQTAMAQSGGVIEPQGLGKEPFLARLRLTHNDFFSMFNSPFLYGQGWSDSADETGDRSIVLSKSANEEIFAGENSVGRTVRLEGKEFRVVGVLDEWVLKPRFYDVTTGAFNEMEDAYLPFKLKETMELPNSGNTNCWKMPEGEGFKSFLTSECVNFQFWAQLDSTQAKQEYMSFLNAYVEEQKKLGRFPRPLNNRLTDVMGWMEHENVVDDDAEVMMYLSLMFLAVCLLNTIGLLLTKFSFKTGEIALRRAVGATRMQLYQQQFVETVLIGIAGGIGGLILAALGLLGIEYLYGEQVNDLASLNLPLLGIGILLAIISSVLAGAYPTWRTCRIPPASQLKSE</sequence>
<proteinExistence type="predicted"/>
<reference evidence="10" key="1">
    <citation type="journal article" date="2018" name="Front. Microbiol.">
        <title>Genome-Based Analysis Reveals the Taxonomy and Diversity of the Family Idiomarinaceae.</title>
        <authorList>
            <person name="Liu Y."/>
            <person name="Lai Q."/>
            <person name="Shao Z."/>
        </authorList>
    </citation>
    <scope>NUCLEOTIDE SEQUENCE [LARGE SCALE GENOMIC DNA]</scope>
    <source>
        <strain evidence="10">F23</strain>
    </source>
</reference>
<evidence type="ECO:0000259" key="7">
    <source>
        <dbReference type="Pfam" id="PF02687"/>
    </source>
</evidence>
<feature type="transmembrane region" description="Helical" evidence="6">
    <location>
        <begin position="400"/>
        <end position="420"/>
    </location>
</feature>
<dbReference type="InterPro" id="IPR025857">
    <property type="entry name" value="MacB_PCD"/>
</dbReference>
<keyword evidence="5 6" id="KW-0472">Membrane</keyword>
<dbReference type="PANTHER" id="PTHR30572">
    <property type="entry name" value="MEMBRANE COMPONENT OF TRANSPORTER-RELATED"/>
    <property type="match status" value="1"/>
</dbReference>
<evidence type="ECO:0000256" key="2">
    <source>
        <dbReference type="ARBA" id="ARBA00022475"/>
    </source>
</evidence>